<dbReference type="Gene3D" id="1.25.40.20">
    <property type="entry name" value="Ankyrin repeat-containing domain"/>
    <property type="match status" value="2"/>
</dbReference>
<dbReference type="InterPro" id="IPR036770">
    <property type="entry name" value="Ankyrin_rpt-contain_sf"/>
</dbReference>
<evidence type="ECO:0000256" key="3">
    <source>
        <dbReference type="PROSITE-ProRule" id="PRU00023"/>
    </source>
</evidence>
<dbReference type="PROSITE" id="PS50088">
    <property type="entry name" value="ANK_REPEAT"/>
    <property type="match status" value="2"/>
</dbReference>
<keyword evidence="5" id="KW-1185">Reference proteome</keyword>
<feature type="repeat" description="ANK" evidence="3">
    <location>
        <begin position="192"/>
        <end position="220"/>
    </location>
</feature>
<keyword evidence="1" id="KW-0677">Repeat</keyword>
<protein>
    <submittedName>
        <fullName evidence="4">Ankyrin</fullName>
    </submittedName>
</protein>
<organism evidence="4 5">
    <name type="scientific">Ascobolus immersus RN42</name>
    <dbReference type="NCBI Taxonomy" id="1160509"/>
    <lineage>
        <taxon>Eukaryota</taxon>
        <taxon>Fungi</taxon>
        <taxon>Dikarya</taxon>
        <taxon>Ascomycota</taxon>
        <taxon>Pezizomycotina</taxon>
        <taxon>Pezizomycetes</taxon>
        <taxon>Pezizales</taxon>
        <taxon>Ascobolaceae</taxon>
        <taxon>Ascobolus</taxon>
    </lineage>
</organism>
<dbReference type="Proteomes" id="UP000275078">
    <property type="component" value="Unassembled WGS sequence"/>
</dbReference>
<dbReference type="CDD" id="cd09917">
    <property type="entry name" value="F-box_SF"/>
    <property type="match status" value="1"/>
</dbReference>
<dbReference type="PANTHER" id="PTHR24126:SF14">
    <property type="entry name" value="ANK_REP_REGION DOMAIN-CONTAINING PROTEIN"/>
    <property type="match status" value="1"/>
</dbReference>
<dbReference type="PANTHER" id="PTHR24126">
    <property type="entry name" value="ANKYRIN REPEAT, PH AND SEC7 DOMAIN CONTAINING PROTEIN SECG-RELATED"/>
    <property type="match status" value="1"/>
</dbReference>
<dbReference type="Pfam" id="PF00023">
    <property type="entry name" value="Ank"/>
    <property type="match status" value="1"/>
</dbReference>
<dbReference type="SUPFAM" id="SSF48403">
    <property type="entry name" value="Ankyrin repeat"/>
    <property type="match status" value="1"/>
</dbReference>
<evidence type="ECO:0000256" key="2">
    <source>
        <dbReference type="ARBA" id="ARBA00023043"/>
    </source>
</evidence>
<accession>A0A3N4I5Q9</accession>
<feature type="repeat" description="ANK" evidence="3">
    <location>
        <begin position="359"/>
        <end position="395"/>
    </location>
</feature>
<evidence type="ECO:0000313" key="4">
    <source>
        <dbReference type="EMBL" id="RPA81435.1"/>
    </source>
</evidence>
<name>A0A3N4I5Q9_ASCIM</name>
<dbReference type="STRING" id="1160509.A0A3N4I5Q9"/>
<evidence type="ECO:0000313" key="5">
    <source>
        <dbReference type="Proteomes" id="UP000275078"/>
    </source>
</evidence>
<dbReference type="Pfam" id="PF12796">
    <property type="entry name" value="Ank_2"/>
    <property type="match status" value="1"/>
</dbReference>
<proteinExistence type="predicted"/>
<reference evidence="4 5" key="1">
    <citation type="journal article" date="2018" name="Nat. Ecol. Evol.">
        <title>Pezizomycetes genomes reveal the molecular basis of ectomycorrhizal truffle lifestyle.</title>
        <authorList>
            <person name="Murat C."/>
            <person name="Payen T."/>
            <person name="Noel B."/>
            <person name="Kuo A."/>
            <person name="Morin E."/>
            <person name="Chen J."/>
            <person name="Kohler A."/>
            <person name="Krizsan K."/>
            <person name="Balestrini R."/>
            <person name="Da Silva C."/>
            <person name="Montanini B."/>
            <person name="Hainaut M."/>
            <person name="Levati E."/>
            <person name="Barry K.W."/>
            <person name="Belfiori B."/>
            <person name="Cichocki N."/>
            <person name="Clum A."/>
            <person name="Dockter R.B."/>
            <person name="Fauchery L."/>
            <person name="Guy J."/>
            <person name="Iotti M."/>
            <person name="Le Tacon F."/>
            <person name="Lindquist E.A."/>
            <person name="Lipzen A."/>
            <person name="Malagnac F."/>
            <person name="Mello A."/>
            <person name="Molinier V."/>
            <person name="Miyauchi S."/>
            <person name="Poulain J."/>
            <person name="Riccioni C."/>
            <person name="Rubini A."/>
            <person name="Sitrit Y."/>
            <person name="Splivallo R."/>
            <person name="Traeger S."/>
            <person name="Wang M."/>
            <person name="Zifcakova L."/>
            <person name="Wipf D."/>
            <person name="Zambonelli A."/>
            <person name="Paolocci F."/>
            <person name="Nowrousian M."/>
            <person name="Ottonello S."/>
            <person name="Baldrian P."/>
            <person name="Spatafora J.W."/>
            <person name="Henrissat B."/>
            <person name="Nagy L.G."/>
            <person name="Aury J.M."/>
            <person name="Wincker P."/>
            <person name="Grigoriev I.V."/>
            <person name="Bonfante P."/>
            <person name="Martin F.M."/>
        </authorList>
    </citation>
    <scope>NUCLEOTIDE SEQUENCE [LARGE SCALE GENOMIC DNA]</scope>
    <source>
        <strain evidence="4 5">RN42</strain>
    </source>
</reference>
<dbReference type="EMBL" id="ML119679">
    <property type="protein sequence ID" value="RPA81435.1"/>
    <property type="molecule type" value="Genomic_DNA"/>
</dbReference>
<sequence length="431" mass="47030">MTTFTSLPTDLHLTIADFLPLPSISSLARTSKALNTTYTPSLLTTAAADTIALTKLHFSCDLHWASDYHSTWTRNLSRSGTTPQVLTFLTHFSHLASRTSFGTPPPDVPFTSDPLLRIPLAILRTALSRSSRRSPAFINALSAHIATNMNIPGWSPVQSILENPTLITSGHADILVNNGLDLNILYDGFSRPLQAAIMDAQVGTVKWLVHSGADVNAIDGFDGLEWTPVNAAVGSWREENGKTMVEILRFLVEEAGADINGLPGAISPFAQLGTHVQQWLRVSASRPDATKKGCRILKTLLPLFVRWKANPSVFAPGSVGGGPLHWLVDERQHWDPTTRLALMKGLIKLGAPVNLQDEKGATPLLKAMNCTKDKLMDGAIRVLIKKGADVFAKDRSGETVLHMAKRRGRRDLVELMRPGEWEEEGSESESS</sequence>
<gene>
    <name evidence="4" type="ORF">BJ508DRAFT_414695</name>
</gene>
<dbReference type="AlphaFoldDB" id="A0A3N4I5Q9"/>
<dbReference type="InterPro" id="IPR002110">
    <property type="entry name" value="Ankyrin_rpt"/>
</dbReference>
<keyword evidence="2 3" id="KW-0040">ANK repeat</keyword>
<evidence type="ECO:0000256" key="1">
    <source>
        <dbReference type="ARBA" id="ARBA00022737"/>
    </source>
</evidence>
<dbReference type="OrthoDB" id="341259at2759"/>